<evidence type="ECO:0000256" key="4">
    <source>
        <dbReference type="PROSITE-ProRule" id="PRU00168"/>
    </source>
</evidence>
<dbReference type="InterPro" id="IPR027640">
    <property type="entry name" value="Kinesin-like_fam"/>
</dbReference>
<dbReference type="GO" id="GO:0007052">
    <property type="term" value="P:mitotic spindle organization"/>
    <property type="evidence" value="ECO:0007669"/>
    <property type="project" value="TreeGrafter"/>
</dbReference>
<dbReference type="Gene3D" id="1.10.840.10">
    <property type="entry name" value="Ras guanine-nucleotide exchange factors catalytic domain"/>
    <property type="match status" value="1"/>
</dbReference>
<dbReference type="Pfam" id="PF00618">
    <property type="entry name" value="RasGEF_N"/>
    <property type="match status" value="1"/>
</dbReference>
<evidence type="ECO:0000256" key="3">
    <source>
        <dbReference type="PROSITE-ProRule" id="PRU00023"/>
    </source>
</evidence>
<evidence type="ECO:0000259" key="9">
    <source>
        <dbReference type="PROSITE" id="PS50212"/>
    </source>
</evidence>
<dbReference type="GO" id="GO:0005085">
    <property type="term" value="F:guanyl-nucleotide exchange factor activity"/>
    <property type="evidence" value="ECO:0007669"/>
    <property type="project" value="UniProtKB-KW"/>
</dbReference>
<evidence type="ECO:0000259" key="7">
    <source>
        <dbReference type="PROSITE" id="PS50009"/>
    </source>
</evidence>
<dbReference type="GO" id="GO:0005875">
    <property type="term" value="C:microtubule associated complex"/>
    <property type="evidence" value="ECO:0007669"/>
    <property type="project" value="TreeGrafter"/>
</dbReference>
<sequence length="1500" mass="172364">MEEKESSLSAVKVFLRIKPTENLETENNDALSFTQQKCNLTLLNPRNLNETLTYSFDHIFSQSSTQSEIFDQVQPIVNSILQGFNATCFAYGQTGSGKTHTIMGTKNDPGIIFNTMSLLFEKKKLLDINISVSYLEIYNEKIFDLLVAERNNTGLDLRETFEKKIIVAGLTNVDVNNFKEFEKSHELAIQHRSTGSTMLNEFSSRSHFIVQIFTKTKGDDKILLGKLNIIDLAGSEDNKRTGNVGARMEESKNINKSLFVLGQVVESLNKNYKRIPYRDSKITRFLQDSLGGNAIGLMITCISPTFKNLQDTHQSLNFATKSKFIRNDIQSNEVVSETLKRNSYDNNKNTLQNRLEPSNLKENIPQKYKKSKMLNDEEDEEEKKFNKKLILHSQILKKKKLKISDNLDLANNYKYSENYVVSETIQEKFVENSSSSLHTEKYSIKIDKLLNLKKLEEMKEKLDKNLTAENTWASFLSPKTKQKCSEAFLNAANFHEKNGDYLWALTEYKIAKGGLVNEDKSLMNDLDTRIKTLTHINSAISKTNSSNFNSDHINNTLPESIKNQKYFFLPENNILEEKRLSFEEKNIKNNSNEKSTLLEFNLTDKIEFIQNIDGNLKFKEIFLKIMNTYQKHNLKALKGVGETRAEKIILTRNTEGEKKMTEATVEIFQSIINGDAQNLKTLLEKNRDFDINSTTKEKRTALHFAASTGNINCISILLSHSMICIDSQDENGNTPLHLSVAGDDLNCIKLLIKSGADPFIANAHGNRPLEYTVSRKVQAFLTEVMVSMGSRTNGKIDYDEAIQLDHQLPDNIEFLKQYILELVVSQHLFNEKCKQTMGINDKDKSETFLGKLQYWQDENERQCDTIAFLKINIQKLESELLQQEGIYRQNMADVLKQHTSQLKAIYKRNEETEAAFMTFQRSHEEDLIELNQLRSHYSSTSQPHPINIEKEHQVLQDTINNQTKRINQLTTENSVLTEKLNLTEKLKEIAEKENLELREDRCSKWGRSPEEALKKVLSQRKLEKDVEDEKAGNVIFSYGENGKRIKAATTEKLADHLLDPVEYDSQYLATFMLSYKLFITSNKLLDKIIETINLSKYNNNGKKNSIPPSYSKVSQILIFWIENYWSDFQDDAILLSDLEKFIETIPSPQLTLKLKQALSDKKNSVEQLGEKTLSNAPKPILPKFLSKRYSSLEISQRTLATSIHQNNFSAILGTSMNNIPSLSGSNTSLTDNGKERPNSIWGLGFGKKLSENLWEETKYKFMDWEPLELARQITLIEFEFFYAIKPREFLDLAWMKPDKDLKSPNIMKMVKWSNHVVNWIISEIVSVKDSTKSRAIVFEKVVMIAYHLDKLKNYNGLKEFIAALQSSSVYRLKKTKESVSAKYLKIYDDLAKIISSELNYKNLRGKVMHSEPPLIPFPGVYQGDLVYLDTCNKNRLDGGLVNFYKLEKCSALILELQQFQKIPYKLIPVFEIQTYIKNFTVFDEDSAYNHSLLCEPRMSQ</sequence>
<comment type="caution">
    <text evidence="10">The sequence shown here is derived from an EMBL/GenBank/DDBJ whole genome shotgun (WGS) entry which is preliminary data.</text>
</comment>
<dbReference type="InterPro" id="IPR036961">
    <property type="entry name" value="Kinesin_motor_dom_sf"/>
</dbReference>
<dbReference type="GO" id="GO:0007264">
    <property type="term" value="P:small GTPase-mediated signal transduction"/>
    <property type="evidence" value="ECO:0007669"/>
    <property type="project" value="InterPro"/>
</dbReference>
<dbReference type="InterPro" id="IPR019821">
    <property type="entry name" value="Kinesin_motor_CS"/>
</dbReference>
<dbReference type="InterPro" id="IPR001895">
    <property type="entry name" value="RASGEF_cat_dom"/>
</dbReference>
<dbReference type="GO" id="GO:0003777">
    <property type="term" value="F:microtubule motor activity"/>
    <property type="evidence" value="ECO:0007669"/>
    <property type="project" value="InterPro"/>
</dbReference>
<feature type="coiled-coil region" evidence="6">
    <location>
        <begin position="952"/>
        <end position="1000"/>
    </location>
</feature>
<dbReference type="InterPro" id="IPR027417">
    <property type="entry name" value="P-loop_NTPase"/>
</dbReference>
<feature type="domain" description="N-terminal Ras-GEF" evidence="9">
    <location>
        <begin position="1041"/>
        <end position="1169"/>
    </location>
</feature>
<dbReference type="PANTHER" id="PTHR47969">
    <property type="entry name" value="CHROMOSOME-ASSOCIATED KINESIN KIF4A-RELATED"/>
    <property type="match status" value="1"/>
</dbReference>
<keyword evidence="5" id="KW-0505">Motor protein</keyword>
<dbReference type="EMBL" id="JADGJW010000286">
    <property type="protein sequence ID" value="KAJ3220621.1"/>
    <property type="molecule type" value="Genomic_DNA"/>
</dbReference>
<dbReference type="Gene3D" id="3.40.850.10">
    <property type="entry name" value="Kinesin motor domain"/>
    <property type="match status" value="1"/>
</dbReference>
<dbReference type="SUPFAM" id="SSF48403">
    <property type="entry name" value="Ankyrin repeat"/>
    <property type="match status" value="1"/>
</dbReference>
<evidence type="ECO:0000256" key="5">
    <source>
        <dbReference type="PROSITE-ProRule" id="PRU00283"/>
    </source>
</evidence>
<dbReference type="InterPro" id="IPR036964">
    <property type="entry name" value="RASGEF_cat_dom_sf"/>
</dbReference>
<dbReference type="PROSITE" id="PS50088">
    <property type="entry name" value="ANK_REPEAT"/>
    <property type="match status" value="1"/>
</dbReference>
<accession>A0AAD5U0V0</accession>
<dbReference type="Pfam" id="PF12796">
    <property type="entry name" value="Ank_2"/>
    <property type="match status" value="1"/>
</dbReference>
<dbReference type="GO" id="GO:0051231">
    <property type="term" value="P:spindle elongation"/>
    <property type="evidence" value="ECO:0007669"/>
    <property type="project" value="TreeGrafter"/>
</dbReference>
<dbReference type="SUPFAM" id="SSF52540">
    <property type="entry name" value="P-loop containing nucleoside triphosphate hydrolases"/>
    <property type="match status" value="1"/>
</dbReference>
<dbReference type="PROSITE" id="PS50067">
    <property type="entry name" value="KINESIN_MOTOR_2"/>
    <property type="match status" value="1"/>
</dbReference>
<comment type="similarity">
    <text evidence="5">Belongs to the TRAFAC class myosin-kinesin ATPase superfamily. Kinesin family.</text>
</comment>
<feature type="binding site" evidence="5">
    <location>
        <begin position="92"/>
        <end position="99"/>
    </location>
    <ligand>
        <name>ATP</name>
        <dbReference type="ChEBI" id="CHEBI:30616"/>
    </ligand>
</feature>
<keyword evidence="3" id="KW-0040">ANK repeat</keyword>
<dbReference type="CDD" id="cd00106">
    <property type="entry name" value="KISc"/>
    <property type="match status" value="1"/>
</dbReference>
<feature type="coiled-coil region" evidence="6">
    <location>
        <begin position="859"/>
        <end position="915"/>
    </location>
</feature>
<feature type="repeat" description="ANK" evidence="3">
    <location>
        <begin position="731"/>
        <end position="763"/>
    </location>
</feature>
<evidence type="ECO:0000259" key="8">
    <source>
        <dbReference type="PROSITE" id="PS50067"/>
    </source>
</evidence>
<proteinExistence type="inferred from homology"/>
<dbReference type="InterPro" id="IPR001752">
    <property type="entry name" value="Kinesin_motor_dom"/>
</dbReference>
<dbReference type="CDD" id="cd06224">
    <property type="entry name" value="REM"/>
    <property type="match status" value="1"/>
</dbReference>
<evidence type="ECO:0000313" key="10">
    <source>
        <dbReference type="EMBL" id="KAJ3220621.1"/>
    </source>
</evidence>
<dbReference type="SMART" id="SM00147">
    <property type="entry name" value="RasGEF"/>
    <property type="match status" value="1"/>
</dbReference>
<dbReference type="Gene3D" id="1.20.870.10">
    <property type="entry name" value="Son of sevenless (SoS) protein Chain: S domain 1"/>
    <property type="match status" value="1"/>
</dbReference>
<dbReference type="CDD" id="cd00155">
    <property type="entry name" value="RasGEF"/>
    <property type="match status" value="1"/>
</dbReference>
<dbReference type="PROSITE" id="PS50009">
    <property type="entry name" value="RASGEF_CAT"/>
    <property type="match status" value="1"/>
</dbReference>
<dbReference type="GO" id="GO:0005524">
    <property type="term" value="F:ATP binding"/>
    <property type="evidence" value="ECO:0007669"/>
    <property type="project" value="UniProtKB-UniRule"/>
</dbReference>
<dbReference type="PROSITE" id="PS50212">
    <property type="entry name" value="RASGEF_NTER"/>
    <property type="match status" value="1"/>
</dbReference>
<dbReference type="InterPro" id="IPR036770">
    <property type="entry name" value="Ankyrin_rpt-contain_sf"/>
</dbReference>
<dbReference type="SMART" id="SM00129">
    <property type="entry name" value="KISc"/>
    <property type="match status" value="1"/>
</dbReference>
<keyword evidence="2 5" id="KW-0067">ATP-binding</keyword>
<organism evidence="10 11">
    <name type="scientific">Clydaea vesicula</name>
    <dbReference type="NCBI Taxonomy" id="447962"/>
    <lineage>
        <taxon>Eukaryota</taxon>
        <taxon>Fungi</taxon>
        <taxon>Fungi incertae sedis</taxon>
        <taxon>Chytridiomycota</taxon>
        <taxon>Chytridiomycota incertae sedis</taxon>
        <taxon>Chytridiomycetes</taxon>
        <taxon>Lobulomycetales</taxon>
        <taxon>Lobulomycetaceae</taxon>
        <taxon>Clydaea</taxon>
    </lineage>
</organism>
<dbReference type="Pfam" id="PF00617">
    <property type="entry name" value="RasGEF"/>
    <property type="match status" value="1"/>
</dbReference>
<keyword evidence="11" id="KW-1185">Reference proteome</keyword>
<keyword evidence="4" id="KW-0344">Guanine-nucleotide releasing factor</keyword>
<dbReference type="Pfam" id="PF00225">
    <property type="entry name" value="Kinesin"/>
    <property type="match status" value="1"/>
</dbReference>
<dbReference type="InterPro" id="IPR002110">
    <property type="entry name" value="Ankyrin_rpt"/>
</dbReference>
<feature type="domain" description="Kinesin motor" evidence="8">
    <location>
        <begin position="10"/>
        <end position="325"/>
    </location>
</feature>
<protein>
    <submittedName>
        <fullName evidence="10">Kinesin-like protein kif22</fullName>
    </submittedName>
</protein>
<dbReference type="PROSITE" id="PS50297">
    <property type="entry name" value="ANK_REP_REGION"/>
    <property type="match status" value="1"/>
</dbReference>
<dbReference type="GO" id="GO:0008017">
    <property type="term" value="F:microtubule binding"/>
    <property type="evidence" value="ECO:0007669"/>
    <property type="project" value="InterPro"/>
</dbReference>
<dbReference type="PROSITE" id="PS00411">
    <property type="entry name" value="KINESIN_MOTOR_1"/>
    <property type="match status" value="1"/>
</dbReference>
<dbReference type="PANTHER" id="PTHR47969:SF9">
    <property type="entry name" value="KINESIN-LIKE PROTEIN"/>
    <property type="match status" value="1"/>
</dbReference>
<feature type="domain" description="Ras-GEF" evidence="7">
    <location>
        <begin position="1265"/>
        <end position="1497"/>
    </location>
</feature>
<dbReference type="InterPro" id="IPR023578">
    <property type="entry name" value="Ras_GEF_dom_sf"/>
</dbReference>
<dbReference type="SUPFAM" id="SSF48366">
    <property type="entry name" value="Ras GEF"/>
    <property type="match status" value="1"/>
</dbReference>
<dbReference type="Gene3D" id="1.25.40.20">
    <property type="entry name" value="Ankyrin repeat-containing domain"/>
    <property type="match status" value="1"/>
</dbReference>
<keyword evidence="6" id="KW-0175">Coiled coil</keyword>
<name>A0AAD5U0V0_9FUNG</name>
<dbReference type="SMART" id="SM00248">
    <property type="entry name" value="ANK"/>
    <property type="match status" value="2"/>
</dbReference>
<dbReference type="InterPro" id="IPR000651">
    <property type="entry name" value="Ras-like_Gua-exchang_fac_N"/>
</dbReference>
<dbReference type="PRINTS" id="PR00380">
    <property type="entry name" value="KINESINHEAVY"/>
</dbReference>
<dbReference type="Proteomes" id="UP001211065">
    <property type="component" value="Unassembled WGS sequence"/>
</dbReference>
<dbReference type="GO" id="GO:0007018">
    <property type="term" value="P:microtubule-based movement"/>
    <property type="evidence" value="ECO:0007669"/>
    <property type="project" value="InterPro"/>
</dbReference>
<evidence type="ECO:0000256" key="6">
    <source>
        <dbReference type="SAM" id="Coils"/>
    </source>
</evidence>
<dbReference type="SMART" id="SM00229">
    <property type="entry name" value="RasGEFN"/>
    <property type="match status" value="1"/>
</dbReference>
<evidence type="ECO:0000256" key="2">
    <source>
        <dbReference type="ARBA" id="ARBA00022840"/>
    </source>
</evidence>
<gene>
    <name evidence="10" type="primary">KIF22</name>
    <name evidence="10" type="ORF">HK099_004137</name>
</gene>
<evidence type="ECO:0000313" key="11">
    <source>
        <dbReference type="Proteomes" id="UP001211065"/>
    </source>
</evidence>
<keyword evidence="1 5" id="KW-0547">Nucleotide-binding</keyword>
<reference evidence="10" key="1">
    <citation type="submission" date="2020-05" db="EMBL/GenBank/DDBJ databases">
        <title>Phylogenomic resolution of chytrid fungi.</title>
        <authorList>
            <person name="Stajich J.E."/>
            <person name="Amses K."/>
            <person name="Simmons R."/>
            <person name="Seto K."/>
            <person name="Myers J."/>
            <person name="Bonds A."/>
            <person name="Quandt C.A."/>
            <person name="Barry K."/>
            <person name="Liu P."/>
            <person name="Grigoriev I."/>
            <person name="Longcore J.E."/>
            <person name="James T.Y."/>
        </authorList>
    </citation>
    <scope>NUCLEOTIDE SEQUENCE</scope>
    <source>
        <strain evidence="10">JEL0476</strain>
    </source>
</reference>
<evidence type="ECO:0000256" key="1">
    <source>
        <dbReference type="ARBA" id="ARBA00022741"/>
    </source>
</evidence>